<dbReference type="STRING" id="1666912.Ga0058931_2176"/>
<dbReference type="Pfam" id="PF03748">
    <property type="entry name" value="FliL"/>
    <property type="match status" value="1"/>
</dbReference>
<dbReference type="Proteomes" id="UP000050413">
    <property type="component" value="Unassembled WGS sequence"/>
</dbReference>
<evidence type="ECO:0000256" key="8">
    <source>
        <dbReference type="ARBA" id="ARBA00022989"/>
    </source>
</evidence>
<evidence type="ECO:0000256" key="3">
    <source>
        <dbReference type="ARBA" id="ARBA00008281"/>
    </source>
</evidence>
<dbReference type="AlphaFoldDB" id="A0A0P7X4N0"/>
<reference evidence="13 14" key="1">
    <citation type="submission" date="2015-09" db="EMBL/GenBank/DDBJ databases">
        <title>Identification and resolution of microdiversity through metagenomic sequencing of parallel consortia.</title>
        <authorList>
            <person name="Nelson W.C."/>
            <person name="Romine M.F."/>
            <person name="Lindemann S.R."/>
        </authorList>
    </citation>
    <scope>NUCLEOTIDE SEQUENCE [LARGE SCALE GENOMIC DNA]</scope>
    <source>
        <strain evidence="13">HL-91</strain>
    </source>
</reference>
<name>A0A0P7X4N0_9RHOB</name>
<dbReference type="EMBL" id="FBYC01000004">
    <property type="protein sequence ID" value="CUX82117.1"/>
    <property type="molecule type" value="Genomic_DNA"/>
</dbReference>
<evidence type="ECO:0000313" key="12">
    <source>
        <dbReference type="EMBL" id="CUX82117.1"/>
    </source>
</evidence>
<comment type="subcellular location">
    <subcellularLocation>
        <location evidence="10">Cell inner membrane</location>
    </subcellularLocation>
    <subcellularLocation>
        <location evidence="2">Cell membrane</location>
        <topology evidence="2">Single-pass membrane protein</topology>
    </subcellularLocation>
</comment>
<gene>
    <name evidence="13" type="primary">fliL</name>
    <name evidence="12" type="ORF">Ga0058931_2176</name>
    <name evidence="13" type="ORF">HLUCCA05_02485</name>
</gene>
<keyword evidence="4" id="KW-1003">Cell membrane</keyword>
<protein>
    <recommendedName>
        <fullName evidence="10">Flagellar protein FliL</fullName>
    </recommendedName>
</protein>
<keyword evidence="8 10" id="KW-1133">Transmembrane helix</keyword>
<evidence type="ECO:0000256" key="10">
    <source>
        <dbReference type="RuleBase" id="RU364125"/>
    </source>
</evidence>
<sequence>MADKEKNTDDVTDDAPKKKGGKLLLLLGLPLTAALFAGIGFGAGWFLYSDANSPMSQALRMIEPADSTPAEGEGGARGMPEQTRTTPEDGVFETTYFSFEEALTTNPQGSRRFIQLGVTLSTQYDAKVMEHVETHQAALRSDMLAVIGSFTEDEMSSRDGRERMAAALRDAINERLEAIEGFGGVEGVFFPSFVLQ</sequence>
<keyword evidence="13" id="KW-0969">Cilium</keyword>
<keyword evidence="13" id="KW-0282">Flagellum</keyword>
<keyword evidence="10" id="KW-0997">Cell inner membrane</keyword>
<dbReference type="Proteomes" id="UP000182045">
    <property type="component" value="Unassembled WGS sequence"/>
</dbReference>
<evidence type="ECO:0000256" key="2">
    <source>
        <dbReference type="ARBA" id="ARBA00004162"/>
    </source>
</evidence>
<keyword evidence="7 10" id="KW-0283">Flagellar rotation</keyword>
<dbReference type="GO" id="GO:0009425">
    <property type="term" value="C:bacterial-type flagellum basal body"/>
    <property type="evidence" value="ECO:0007669"/>
    <property type="project" value="InterPro"/>
</dbReference>
<evidence type="ECO:0000256" key="11">
    <source>
        <dbReference type="SAM" id="MobiDB-lite"/>
    </source>
</evidence>
<feature type="transmembrane region" description="Helical" evidence="10">
    <location>
        <begin position="23"/>
        <end position="48"/>
    </location>
</feature>
<dbReference type="EMBL" id="LJSG01000002">
    <property type="protein sequence ID" value="KPP95544.1"/>
    <property type="molecule type" value="Genomic_DNA"/>
</dbReference>
<dbReference type="GO" id="GO:0006935">
    <property type="term" value="P:chemotaxis"/>
    <property type="evidence" value="ECO:0007669"/>
    <property type="project" value="UniProtKB-KW"/>
</dbReference>
<comment type="function">
    <text evidence="1 10">Controls the rotational direction of flagella during chemotaxis.</text>
</comment>
<evidence type="ECO:0000256" key="5">
    <source>
        <dbReference type="ARBA" id="ARBA00022500"/>
    </source>
</evidence>
<dbReference type="GO" id="GO:0005886">
    <property type="term" value="C:plasma membrane"/>
    <property type="evidence" value="ECO:0007669"/>
    <property type="project" value="UniProtKB-SubCell"/>
</dbReference>
<comment type="caution">
    <text evidence="13">The sequence shown here is derived from an EMBL/GenBank/DDBJ whole genome shotgun (WGS) entry which is preliminary data.</text>
</comment>
<keyword evidence="13" id="KW-0966">Cell projection</keyword>
<feature type="region of interest" description="Disordered" evidence="11">
    <location>
        <begin position="66"/>
        <end position="87"/>
    </location>
</feature>
<dbReference type="PANTHER" id="PTHR35091:SF2">
    <property type="entry name" value="FLAGELLAR PROTEIN FLIL"/>
    <property type="match status" value="1"/>
</dbReference>
<organism evidence="13 14">
    <name type="scientific">Roseibaca calidilacus</name>
    <dbReference type="NCBI Taxonomy" id="1666912"/>
    <lineage>
        <taxon>Bacteria</taxon>
        <taxon>Pseudomonadati</taxon>
        <taxon>Pseudomonadota</taxon>
        <taxon>Alphaproteobacteria</taxon>
        <taxon>Rhodobacterales</taxon>
        <taxon>Paracoccaceae</taxon>
        <taxon>Roseinatronobacter</taxon>
    </lineage>
</organism>
<evidence type="ECO:0000256" key="7">
    <source>
        <dbReference type="ARBA" id="ARBA00022779"/>
    </source>
</evidence>
<dbReference type="PANTHER" id="PTHR35091">
    <property type="entry name" value="FLAGELLAR PROTEIN FLIL"/>
    <property type="match status" value="1"/>
</dbReference>
<evidence type="ECO:0000313" key="13">
    <source>
        <dbReference type="EMBL" id="KPP95544.1"/>
    </source>
</evidence>
<keyword evidence="6 10" id="KW-0812">Transmembrane</keyword>
<evidence type="ECO:0000256" key="9">
    <source>
        <dbReference type="ARBA" id="ARBA00023136"/>
    </source>
</evidence>
<keyword evidence="15" id="KW-1185">Reference proteome</keyword>
<dbReference type="GO" id="GO:0071978">
    <property type="term" value="P:bacterial-type flagellum-dependent swarming motility"/>
    <property type="evidence" value="ECO:0007669"/>
    <property type="project" value="TreeGrafter"/>
</dbReference>
<dbReference type="RefSeq" id="WP_072246350.1">
    <property type="nucleotide sequence ID" value="NZ_FBYC01000004.1"/>
</dbReference>
<keyword evidence="5 10" id="KW-0145">Chemotaxis</keyword>
<dbReference type="InterPro" id="IPR005503">
    <property type="entry name" value="FliL"/>
</dbReference>
<evidence type="ECO:0000256" key="4">
    <source>
        <dbReference type="ARBA" id="ARBA00022475"/>
    </source>
</evidence>
<reference evidence="12 15" key="2">
    <citation type="submission" date="2016-01" db="EMBL/GenBank/DDBJ databases">
        <authorList>
            <person name="Varghese N."/>
        </authorList>
    </citation>
    <scope>NUCLEOTIDE SEQUENCE [LARGE SCALE GENOMIC DNA]</scope>
    <source>
        <strain evidence="12 15">HL-91</strain>
    </source>
</reference>
<evidence type="ECO:0000313" key="15">
    <source>
        <dbReference type="Proteomes" id="UP000182045"/>
    </source>
</evidence>
<evidence type="ECO:0000256" key="6">
    <source>
        <dbReference type="ARBA" id="ARBA00022692"/>
    </source>
</evidence>
<dbReference type="OrthoDB" id="7058946at2"/>
<evidence type="ECO:0000256" key="1">
    <source>
        <dbReference type="ARBA" id="ARBA00002254"/>
    </source>
</evidence>
<evidence type="ECO:0000313" key="14">
    <source>
        <dbReference type="Proteomes" id="UP000050413"/>
    </source>
</evidence>
<keyword evidence="9 10" id="KW-0472">Membrane</keyword>
<accession>A0A0P7X4N0</accession>
<comment type="similarity">
    <text evidence="3 10">Belongs to the FliL family.</text>
</comment>
<proteinExistence type="inferred from homology"/>